<organism evidence="1 2">
    <name type="scientific">Enterococcus florum</name>
    <dbReference type="NCBI Taxonomy" id="2480627"/>
    <lineage>
        <taxon>Bacteria</taxon>
        <taxon>Bacillati</taxon>
        <taxon>Bacillota</taxon>
        <taxon>Bacilli</taxon>
        <taxon>Lactobacillales</taxon>
        <taxon>Enterococcaceae</taxon>
        <taxon>Enterococcus</taxon>
    </lineage>
</organism>
<dbReference type="RefSeq" id="WP_146623364.1">
    <property type="nucleotide sequence ID" value="NZ_BJCC01000025.1"/>
</dbReference>
<name>A0A4V0WPT3_9ENTE</name>
<reference evidence="2" key="1">
    <citation type="submission" date="2019-02" db="EMBL/GenBank/DDBJ databases">
        <title>Draft genome sequence of Enterococcus sp. Gos25-1.</title>
        <authorList>
            <person name="Tanaka N."/>
            <person name="Shiwa Y."/>
            <person name="Fujita N."/>
        </authorList>
    </citation>
    <scope>NUCLEOTIDE SEQUENCE [LARGE SCALE GENOMIC DNA]</scope>
    <source>
        <strain evidence="2">Gos25-1</strain>
    </source>
</reference>
<dbReference type="SUPFAM" id="SSF52540">
    <property type="entry name" value="P-loop containing nucleoside triphosphate hydrolases"/>
    <property type="match status" value="1"/>
</dbReference>
<evidence type="ECO:0000313" key="2">
    <source>
        <dbReference type="Proteomes" id="UP000290567"/>
    </source>
</evidence>
<keyword evidence="2" id="KW-1185">Reference proteome</keyword>
<dbReference type="GO" id="GO:0016301">
    <property type="term" value="F:kinase activity"/>
    <property type="evidence" value="ECO:0007669"/>
    <property type="project" value="UniProtKB-KW"/>
</dbReference>
<gene>
    <name evidence="1" type="ORF">NRIC_28500</name>
</gene>
<keyword evidence="1" id="KW-0418">Kinase</keyword>
<protein>
    <submittedName>
        <fullName evidence="1">Kinase</fullName>
    </submittedName>
</protein>
<dbReference type="Proteomes" id="UP000290567">
    <property type="component" value="Unassembled WGS sequence"/>
</dbReference>
<dbReference type="EMBL" id="BJCC01000025">
    <property type="protein sequence ID" value="GCF94959.1"/>
    <property type="molecule type" value="Genomic_DNA"/>
</dbReference>
<accession>A0A4V0WPT3</accession>
<proteinExistence type="predicted"/>
<dbReference type="AlphaFoldDB" id="A0A4V0WPT3"/>
<dbReference type="Gene3D" id="3.40.50.300">
    <property type="entry name" value="P-loop containing nucleotide triphosphate hydrolases"/>
    <property type="match status" value="1"/>
</dbReference>
<dbReference type="InterPro" id="IPR027417">
    <property type="entry name" value="P-loop_NTPase"/>
</dbReference>
<dbReference type="Pfam" id="PF13671">
    <property type="entry name" value="AAA_33"/>
    <property type="match status" value="1"/>
</dbReference>
<comment type="caution">
    <text evidence="1">The sequence shown here is derived from an EMBL/GenBank/DDBJ whole genome shotgun (WGS) entry which is preliminary data.</text>
</comment>
<evidence type="ECO:0000313" key="1">
    <source>
        <dbReference type="EMBL" id="GCF94959.1"/>
    </source>
</evidence>
<keyword evidence="1" id="KW-0808">Transferase</keyword>
<dbReference type="OrthoDB" id="1648091at2"/>
<sequence length="201" mass="23766">MNKTLILLAGYPGTGKTYLANGIMERFPEFCLLSPDEIKEKNWDLYGFNSLKEKERLIQQSWQEYYETLEDCFKRQIGVISDYPFSDKQRATLHRLSKIYSYQVITVRLIADLDVLFQRQQQRDLDETRHLGHIVKCYQKNQVLRHDEADNLLTYDEFKKRCTTRGYESFALGILFELDVTDFNDANYEKLYGALEKIMNG</sequence>